<dbReference type="PROSITE" id="PS50110">
    <property type="entry name" value="RESPONSE_REGULATORY"/>
    <property type="match status" value="1"/>
</dbReference>
<dbReference type="SMART" id="SM00448">
    <property type="entry name" value="REC"/>
    <property type="match status" value="1"/>
</dbReference>
<proteinExistence type="predicted"/>
<evidence type="ECO:0000313" key="4">
    <source>
        <dbReference type="EMBL" id="MQX38075.1"/>
    </source>
</evidence>
<dbReference type="InterPro" id="IPR050595">
    <property type="entry name" value="Bact_response_regulator"/>
</dbReference>
<dbReference type="Gene3D" id="3.40.50.2300">
    <property type="match status" value="1"/>
</dbReference>
<keyword evidence="1 2" id="KW-0597">Phosphoprotein</keyword>
<dbReference type="EMBL" id="WIVE01000069">
    <property type="protein sequence ID" value="MQX38075.1"/>
    <property type="molecule type" value="Genomic_DNA"/>
</dbReference>
<evidence type="ECO:0000256" key="2">
    <source>
        <dbReference type="PROSITE-ProRule" id="PRU00169"/>
    </source>
</evidence>
<sequence length="527" mass="54102">MTDATCRAALEATPQALVVSDRDGAPLLMNRRARRLLGLGDGAELSEWPGRMSAASGPAAEGWSLLPVGADETRGPGGAHGAGGDVPFWVWSRRLPHDPGAPLRVLHALWPCHVNEDQAHAAGGDEGGFDEMMAVLVRHALLGEMGGALAHQMTQPLNVIRLTAERAALEAERQIADGAGDQALVDRFARLADQADAVFETVALVQGAPGVAGPEDLQPVDLGAVVNRAAHLARGPLRAAGLRPEVITPGGMPMALAEPILLLQIGFATLTVLAESAGSAAADASVEARADGRRAPPSSGGSSLVVRVDQETAPGRLIVDMAHEQVFLDDLPLTPLAPDLSLSRRVVLAAMALAGLGGHLMLLVDDLGALRGVRLDLARAPGFGGSDEAAADAAPNTPAPAPHAAGRPIHVLVAEDEIEAATEIAEFLGDLGYAVEVVGSAPDGIDALDRAPRDVLVTDLSMPGGGARTLVRAAEAAHPDLAVIIVSGLAVESDPAQADLVEMADAILRKPIGLGELRAAIERVLGA</sequence>
<evidence type="ECO:0000259" key="3">
    <source>
        <dbReference type="PROSITE" id="PS50110"/>
    </source>
</evidence>
<dbReference type="Pfam" id="PF00072">
    <property type="entry name" value="Response_reg"/>
    <property type="match status" value="1"/>
</dbReference>
<name>A0A7X1ZGK1_9PROT</name>
<dbReference type="RefSeq" id="WP_153346171.1">
    <property type="nucleotide sequence ID" value="NZ_WIVE01000069.1"/>
</dbReference>
<dbReference type="GO" id="GO:0000160">
    <property type="term" value="P:phosphorelay signal transduction system"/>
    <property type="evidence" value="ECO:0007669"/>
    <property type="project" value="InterPro"/>
</dbReference>
<dbReference type="InterPro" id="IPR001789">
    <property type="entry name" value="Sig_transdc_resp-reg_receiver"/>
</dbReference>
<dbReference type="Proteomes" id="UP000434582">
    <property type="component" value="Unassembled WGS sequence"/>
</dbReference>
<dbReference type="InterPro" id="IPR011006">
    <property type="entry name" value="CheY-like_superfamily"/>
</dbReference>
<organism evidence="4 5">
    <name type="scientific">Roseospira navarrensis</name>
    <dbReference type="NCBI Taxonomy" id="140058"/>
    <lineage>
        <taxon>Bacteria</taxon>
        <taxon>Pseudomonadati</taxon>
        <taxon>Pseudomonadota</taxon>
        <taxon>Alphaproteobacteria</taxon>
        <taxon>Rhodospirillales</taxon>
        <taxon>Rhodospirillaceae</taxon>
        <taxon>Roseospira</taxon>
    </lineage>
</organism>
<gene>
    <name evidence="4" type="ORF">GHC57_16275</name>
</gene>
<accession>A0A7X1ZGK1</accession>
<feature type="domain" description="Response regulatory" evidence="3">
    <location>
        <begin position="410"/>
        <end position="525"/>
    </location>
</feature>
<comment type="caution">
    <text evidence="4">The sequence shown here is derived from an EMBL/GenBank/DDBJ whole genome shotgun (WGS) entry which is preliminary data.</text>
</comment>
<keyword evidence="5" id="KW-1185">Reference proteome</keyword>
<protein>
    <submittedName>
        <fullName evidence="4">Response regulator</fullName>
    </submittedName>
</protein>
<dbReference type="PANTHER" id="PTHR44591">
    <property type="entry name" value="STRESS RESPONSE REGULATOR PROTEIN 1"/>
    <property type="match status" value="1"/>
</dbReference>
<dbReference type="SUPFAM" id="SSF52172">
    <property type="entry name" value="CheY-like"/>
    <property type="match status" value="1"/>
</dbReference>
<dbReference type="PANTHER" id="PTHR44591:SF3">
    <property type="entry name" value="RESPONSE REGULATORY DOMAIN-CONTAINING PROTEIN"/>
    <property type="match status" value="1"/>
</dbReference>
<dbReference type="OrthoDB" id="7337361at2"/>
<evidence type="ECO:0000313" key="5">
    <source>
        <dbReference type="Proteomes" id="UP000434582"/>
    </source>
</evidence>
<evidence type="ECO:0000256" key="1">
    <source>
        <dbReference type="ARBA" id="ARBA00022553"/>
    </source>
</evidence>
<dbReference type="AlphaFoldDB" id="A0A7X1ZGK1"/>
<feature type="modified residue" description="4-aspartylphosphate" evidence="2">
    <location>
        <position position="459"/>
    </location>
</feature>
<reference evidence="4 5" key="1">
    <citation type="submission" date="2019-10" db="EMBL/GenBank/DDBJ databases">
        <title>Draft whole-genome sequence of the purple nonsulfur photosynthetic bacterium Roseospira navarrensis DSM 15114.</title>
        <authorList>
            <person name="Kyndt J.A."/>
            <person name="Meyer T.E."/>
        </authorList>
    </citation>
    <scope>NUCLEOTIDE SEQUENCE [LARGE SCALE GENOMIC DNA]</scope>
    <source>
        <strain evidence="4 5">DSM 15114</strain>
    </source>
</reference>